<comment type="caution">
    <text evidence="1">The sequence shown here is derived from an EMBL/GenBank/DDBJ whole genome shotgun (WGS) entry which is preliminary data.</text>
</comment>
<gene>
    <name evidence="1" type="ORF">N3K66_003847</name>
</gene>
<sequence length="502" mass="53224">MSNQERCSNKAWGFLAANVPDPPSCVAECRMRFLAGLTSLPGHETFDVVCELLSNTRSDTSPLWDLYCCDSQLCGVNNLESHGEDPNVNWVINTCQNNGYHTIADPGPPGKAFSCRRKTVLGDDPGCGTHSSATTTDTTTNSHTSMATSTYSSIHDPSLGAEIDTPGRDNDTGDSGGISTGIKVAIAICVFAAVVLLVIALVIFLRRRRRASPVHSDLRDCIRHPTLNPPQTESPTPLITPAATFGGPPLSPPLPLKERRLHPVGSRPSSSSTIGGKPPLEDTAGFPASPVYSPTRVTLVPRPEQSVRFAGSPPLSPLKWFSYGDGRGGEAGSLRSLSSVPTTISAASDGTVTMKRHKRSRHDVSTSIPSPGPPPTKALPSTPPRSAAASPPTSPRRTGDIGVAIGVVRHNPSRSVTLDPRSRDLYDLTEAYGADDTSGRGQEDARNHGWNNSWGSQHGGIAPLSPKWKSGQKGGGDDDDDGMQGHVVLEDGELERLAGTYR</sequence>
<dbReference type="Proteomes" id="UP001163324">
    <property type="component" value="Chromosome 3"/>
</dbReference>
<protein>
    <submittedName>
        <fullName evidence="1">Uncharacterized protein</fullName>
    </submittedName>
</protein>
<evidence type="ECO:0000313" key="2">
    <source>
        <dbReference type="Proteomes" id="UP001163324"/>
    </source>
</evidence>
<keyword evidence="2" id="KW-1185">Reference proteome</keyword>
<evidence type="ECO:0000313" key="1">
    <source>
        <dbReference type="EMBL" id="KAI9902030.1"/>
    </source>
</evidence>
<proteinExistence type="predicted"/>
<dbReference type="EMBL" id="CM047942">
    <property type="protein sequence ID" value="KAI9902030.1"/>
    <property type="molecule type" value="Genomic_DNA"/>
</dbReference>
<organism evidence="1 2">
    <name type="scientific">Trichothecium roseum</name>
    <dbReference type="NCBI Taxonomy" id="47278"/>
    <lineage>
        <taxon>Eukaryota</taxon>
        <taxon>Fungi</taxon>
        <taxon>Dikarya</taxon>
        <taxon>Ascomycota</taxon>
        <taxon>Pezizomycotina</taxon>
        <taxon>Sordariomycetes</taxon>
        <taxon>Hypocreomycetidae</taxon>
        <taxon>Hypocreales</taxon>
        <taxon>Hypocreales incertae sedis</taxon>
        <taxon>Trichothecium</taxon>
    </lineage>
</organism>
<accession>A0ACC0V813</accession>
<name>A0ACC0V813_9HYPO</name>
<reference evidence="1" key="1">
    <citation type="submission" date="2022-10" db="EMBL/GenBank/DDBJ databases">
        <title>Complete Genome of Trichothecium roseum strain YXFP-22015, a Plant Pathogen Isolated from Citrus.</title>
        <authorList>
            <person name="Wang Y."/>
            <person name="Zhu L."/>
        </authorList>
    </citation>
    <scope>NUCLEOTIDE SEQUENCE</scope>
    <source>
        <strain evidence="1">YXFP-22015</strain>
    </source>
</reference>